<dbReference type="PANTHER" id="PTHR24223">
    <property type="entry name" value="ATP-BINDING CASSETTE SUB-FAMILY C"/>
    <property type="match status" value="1"/>
</dbReference>
<keyword evidence="6 9" id="KW-1133">Transmembrane helix</keyword>
<dbReference type="EMBL" id="JAAMPI010001126">
    <property type="protein sequence ID" value="KAF4626586.1"/>
    <property type="molecule type" value="Genomic_DNA"/>
</dbReference>
<dbReference type="InterPro" id="IPR003439">
    <property type="entry name" value="ABC_transporter-like_ATP-bd"/>
</dbReference>
<evidence type="ECO:0000256" key="3">
    <source>
        <dbReference type="ARBA" id="ARBA00022692"/>
    </source>
</evidence>
<keyword evidence="5" id="KW-0067">ATP-binding</keyword>
<dbReference type="InterPro" id="IPR050173">
    <property type="entry name" value="ABC_transporter_C-like"/>
</dbReference>
<gene>
    <name evidence="12" type="ORF">G7Y89_g11569</name>
</gene>
<dbReference type="InterPro" id="IPR003593">
    <property type="entry name" value="AAA+_ATPase"/>
</dbReference>
<feature type="transmembrane region" description="Helical" evidence="9">
    <location>
        <begin position="141"/>
        <end position="162"/>
    </location>
</feature>
<evidence type="ECO:0000256" key="4">
    <source>
        <dbReference type="ARBA" id="ARBA00022741"/>
    </source>
</evidence>
<evidence type="ECO:0000259" key="11">
    <source>
        <dbReference type="PROSITE" id="PS50929"/>
    </source>
</evidence>
<organism evidence="12 13">
    <name type="scientific">Cudoniella acicularis</name>
    <dbReference type="NCBI Taxonomy" id="354080"/>
    <lineage>
        <taxon>Eukaryota</taxon>
        <taxon>Fungi</taxon>
        <taxon>Dikarya</taxon>
        <taxon>Ascomycota</taxon>
        <taxon>Pezizomycotina</taxon>
        <taxon>Leotiomycetes</taxon>
        <taxon>Helotiales</taxon>
        <taxon>Tricladiaceae</taxon>
        <taxon>Cudoniella</taxon>
    </lineage>
</organism>
<evidence type="ECO:0000256" key="8">
    <source>
        <dbReference type="SAM" id="MobiDB-lite"/>
    </source>
</evidence>
<dbReference type="PROSITE" id="PS50893">
    <property type="entry name" value="ABC_TRANSPORTER_2"/>
    <property type="match status" value="2"/>
</dbReference>
<evidence type="ECO:0000256" key="2">
    <source>
        <dbReference type="ARBA" id="ARBA00022448"/>
    </source>
</evidence>
<evidence type="ECO:0000256" key="6">
    <source>
        <dbReference type="ARBA" id="ARBA00022989"/>
    </source>
</evidence>
<dbReference type="SUPFAM" id="SSF90123">
    <property type="entry name" value="ABC transporter transmembrane region"/>
    <property type="match status" value="2"/>
</dbReference>
<dbReference type="PANTHER" id="PTHR24223:SF399">
    <property type="entry name" value="ABC TRANSPORTER ATNG"/>
    <property type="match status" value="1"/>
</dbReference>
<comment type="caution">
    <text evidence="12">The sequence shown here is derived from an EMBL/GenBank/DDBJ whole genome shotgun (WGS) entry which is preliminary data.</text>
</comment>
<comment type="subcellular location">
    <subcellularLocation>
        <location evidence="1">Membrane</location>
    </subcellularLocation>
</comment>
<feature type="domain" description="ABC transmembrane type-1" evidence="11">
    <location>
        <begin position="1"/>
        <end position="200"/>
    </location>
</feature>
<keyword evidence="13" id="KW-1185">Reference proteome</keyword>
<dbReference type="GO" id="GO:0005524">
    <property type="term" value="F:ATP binding"/>
    <property type="evidence" value="ECO:0007669"/>
    <property type="project" value="UniProtKB-KW"/>
</dbReference>
<dbReference type="InterPro" id="IPR027417">
    <property type="entry name" value="P-loop_NTPase"/>
</dbReference>
<accession>A0A8H4RDG7</accession>
<feature type="transmembrane region" description="Helical" evidence="9">
    <location>
        <begin position="174"/>
        <end position="195"/>
    </location>
</feature>
<dbReference type="SUPFAM" id="SSF52540">
    <property type="entry name" value="P-loop containing nucleoside triphosphate hydrolases"/>
    <property type="match status" value="2"/>
</dbReference>
<dbReference type="GO" id="GO:0016020">
    <property type="term" value="C:membrane"/>
    <property type="evidence" value="ECO:0007669"/>
    <property type="project" value="UniProtKB-SubCell"/>
</dbReference>
<evidence type="ECO:0000256" key="5">
    <source>
        <dbReference type="ARBA" id="ARBA00022840"/>
    </source>
</evidence>
<evidence type="ECO:0000256" key="9">
    <source>
        <dbReference type="SAM" id="Phobius"/>
    </source>
</evidence>
<keyword evidence="7 9" id="KW-0472">Membrane</keyword>
<proteinExistence type="predicted"/>
<dbReference type="PROSITE" id="PS50929">
    <property type="entry name" value="ABC_TM1F"/>
    <property type="match status" value="1"/>
</dbReference>
<name>A0A8H4RDG7_9HELO</name>
<keyword evidence="2" id="KW-0813">Transport</keyword>
<protein>
    <submittedName>
        <fullName evidence="12">Uncharacterized protein</fullName>
    </submittedName>
</protein>
<evidence type="ECO:0000313" key="12">
    <source>
        <dbReference type="EMBL" id="KAF4626586.1"/>
    </source>
</evidence>
<dbReference type="SMART" id="SM00382">
    <property type="entry name" value="AAA"/>
    <property type="match status" value="2"/>
</dbReference>
<feature type="compositionally biased region" description="Polar residues" evidence="8">
    <location>
        <begin position="483"/>
        <end position="495"/>
    </location>
</feature>
<dbReference type="InterPro" id="IPR036640">
    <property type="entry name" value="ABC1_TM_sf"/>
</dbReference>
<evidence type="ECO:0000313" key="13">
    <source>
        <dbReference type="Proteomes" id="UP000566819"/>
    </source>
</evidence>
<evidence type="ECO:0000256" key="7">
    <source>
        <dbReference type="ARBA" id="ARBA00023136"/>
    </source>
</evidence>
<dbReference type="OrthoDB" id="6500128at2759"/>
<dbReference type="GO" id="GO:0016887">
    <property type="term" value="F:ATP hydrolysis activity"/>
    <property type="evidence" value="ECO:0007669"/>
    <property type="project" value="InterPro"/>
</dbReference>
<reference evidence="12 13" key="1">
    <citation type="submission" date="2020-03" db="EMBL/GenBank/DDBJ databases">
        <title>Draft Genome Sequence of Cudoniella acicularis.</title>
        <authorList>
            <person name="Buettner E."/>
            <person name="Kellner H."/>
        </authorList>
    </citation>
    <scope>NUCLEOTIDE SEQUENCE [LARGE SCALE GENOMIC DNA]</scope>
    <source>
        <strain evidence="12 13">DSM 108380</strain>
    </source>
</reference>
<dbReference type="InterPro" id="IPR017871">
    <property type="entry name" value="ABC_transporter-like_CS"/>
</dbReference>
<feature type="domain" description="ABC transporter" evidence="10">
    <location>
        <begin position="771"/>
        <end position="1002"/>
    </location>
</feature>
<dbReference type="PROSITE" id="PS00211">
    <property type="entry name" value="ABC_TRANSPORTER_1"/>
    <property type="match status" value="1"/>
</dbReference>
<dbReference type="Pfam" id="PF00005">
    <property type="entry name" value="ABC_tran"/>
    <property type="match status" value="2"/>
</dbReference>
<keyword evidence="3 9" id="KW-0812">Transmembrane</keyword>
<dbReference type="Proteomes" id="UP000566819">
    <property type="component" value="Unassembled WGS sequence"/>
</dbReference>
<feature type="region of interest" description="Disordered" evidence="8">
    <location>
        <begin position="467"/>
        <end position="497"/>
    </location>
</feature>
<evidence type="ECO:0000256" key="1">
    <source>
        <dbReference type="ARBA" id="ARBA00004370"/>
    </source>
</evidence>
<keyword evidence="4" id="KW-0547">Nucleotide-binding</keyword>
<sequence>MVRGGLVGGIFEKILKLPYDKSTEAKAMTLMISDVQRISSALIHIHELWAGPLETALAIWLLWRQVGPSSLSVLGIALGKFKFMSSDFIQLMRDSIINETKNVLASLKAIKMTGANERVTASIESLRKDEFDASKLFRTLIVAYGTLTLSPVLVFGVYAAVVQGKRKNFDASRLFTSLILISLLASPLIKFLQIIPSFGAARGCFSRLEEYMYKPERKDRRLNNSNQEFRAVEDNAGESVSWNKGTASEKVDDLAESVDRLAISFRNADLGWGNKSQLKNIDLEIRKGEHVTISGTVGSGKTLLLQAILGELEPLSGEVSLENTTIGYCAQSSWLENLTVQENIFRGLPMDEIWRRKIIHTCALNDLIGSQNTEQTIGSGGAKLSNGERQRLALARTIAFRPSIVLLDNVFSSIDRKTEKHIVENLFGSDGILRQMGTTIVEIIQDRSSNNIADRFLNIDESGQLKACEPSDSGLSAREDNIEPTQGSLSESPETTSDKVVKGPIISKETDTTRVTDMTVYQAYFSAIGRANMVIFFVWGAAFAFTLKFPGKYTLWKIQCNSNVIPRCVGAVVVQHKYGTFSQEHRLLDWNICNVASSTTAHAFRMARIVPTSGVGLHRRLLRTTLDATFVFINRIDSGSLINRFNQDLMLVDFRLPLEFFNTAAEGFTCVVQVVLVAVAAVYALITLPAIFTGAAVGLRDKTTAGAIGVAFLNMTTLGETMTNVITSWTSMETSLAAIARIESFDRETPVEAEVKSPVEVSPEWPAAGNLQVKNLWASYDTKAHESDWSIRNISLDIQAGEKIAICGRSGAGKSTFLMTLLALIDGQRGDIIIDDVDISHVGRSLLRSRFYVISQDTFLQENTVRDALQTRGNHSDEAMTDALAECALLVKITESGGLSANMSDTNLSAGESQLFALARTILEAGSRPGKLTTYYSIDIATEKKIMRLIAERLQGKTIISVLHRLEVALEYDRILILEKGEVVHFGSAEEVLQQSELFSELR</sequence>
<feature type="transmembrane region" description="Helical" evidence="9">
    <location>
        <begin position="670"/>
        <end position="692"/>
    </location>
</feature>
<dbReference type="InterPro" id="IPR011527">
    <property type="entry name" value="ABC1_TM_dom"/>
</dbReference>
<dbReference type="Gene3D" id="3.40.50.300">
    <property type="entry name" value="P-loop containing nucleotide triphosphate hydrolases"/>
    <property type="match status" value="2"/>
</dbReference>
<dbReference type="GO" id="GO:0140359">
    <property type="term" value="F:ABC-type transporter activity"/>
    <property type="evidence" value="ECO:0007669"/>
    <property type="project" value="InterPro"/>
</dbReference>
<dbReference type="Gene3D" id="1.20.1560.10">
    <property type="entry name" value="ABC transporter type 1, transmembrane domain"/>
    <property type="match status" value="2"/>
</dbReference>
<evidence type="ECO:0000259" key="10">
    <source>
        <dbReference type="PROSITE" id="PS50893"/>
    </source>
</evidence>
<feature type="domain" description="ABC transporter" evidence="10">
    <location>
        <begin position="263"/>
        <end position="487"/>
    </location>
</feature>
<dbReference type="AlphaFoldDB" id="A0A8H4RDG7"/>
<feature type="transmembrane region" description="Helical" evidence="9">
    <location>
        <begin position="523"/>
        <end position="547"/>
    </location>
</feature>